<evidence type="ECO:0008006" key="5">
    <source>
        <dbReference type="Google" id="ProtNLM"/>
    </source>
</evidence>
<proteinExistence type="predicted"/>
<sequence length="279" mass="33479">MHTHRTALLIGVFLLAGSLWPVANANAQPAPSERAGDIWDEDTASPTYPWWYRWLSDEMVDRIMKGIAQRDPAKARELAELRKKDPEQFKTELGWHGRKEIEEISRERFEARRQRRHDDFVEWLKTNYPQDEAELAKVREKDPQLYVRNLEHLLERYGRIFEAYSANPELGDVLKEDYDLRKRRDEILQQMRRERSGARRHALGTELQDIVARRYDLIVRRKEIAYEQLQKKLEEIQRLIEESKSEIVKWQDAELKRENVRKRIEALTEGMNRRGFKWD</sequence>
<keyword evidence="4" id="KW-1185">Reference proteome</keyword>
<organism evidence="3 4">
    <name type="scientific">Anaerobaca lacustris</name>
    <dbReference type="NCBI Taxonomy" id="3044600"/>
    <lineage>
        <taxon>Bacteria</taxon>
        <taxon>Pseudomonadati</taxon>
        <taxon>Planctomycetota</taxon>
        <taxon>Phycisphaerae</taxon>
        <taxon>Sedimentisphaerales</taxon>
        <taxon>Anaerobacaceae</taxon>
        <taxon>Anaerobaca</taxon>
    </lineage>
</organism>
<gene>
    <name evidence="3" type="ORF">QJ522_16110</name>
</gene>
<evidence type="ECO:0000313" key="4">
    <source>
        <dbReference type="Proteomes" id="UP001431776"/>
    </source>
</evidence>
<dbReference type="EMBL" id="JASCXX010000022">
    <property type="protein sequence ID" value="MDI6450582.1"/>
    <property type="molecule type" value="Genomic_DNA"/>
</dbReference>
<feature type="chain" id="PRO_5043397986" description="DUF5667 domain-containing protein" evidence="2">
    <location>
        <begin position="28"/>
        <end position="279"/>
    </location>
</feature>
<dbReference type="AlphaFoldDB" id="A0AAW6U1X0"/>
<evidence type="ECO:0000256" key="1">
    <source>
        <dbReference type="SAM" id="Coils"/>
    </source>
</evidence>
<evidence type="ECO:0000313" key="3">
    <source>
        <dbReference type="EMBL" id="MDI6450582.1"/>
    </source>
</evidence>
<keyword evidence="1" id="KW-0175">Coiled coil</keyword>
<name>A0AAW6U1X0_9BACT</name>
<reference evidence="3" key="1">
    <citation type="submission" date="2023-05" db="EMBL/GenBank/DDBJ databases">
        <title>Anaerotaeda fermentans gen. nov., sp. nov., a novel anaerobic planctomycete of the new family within the order Sedimentisphaerales isolated from Taman Peninsula, Russia.</title>
        <authorList>
            <person name="Khomyakova M.A."/>
            <person name="Merkel A.Y."/>
            <person name="Slobodkin A.I."/>
        </authorList>
    </citation>
    <scope>NUCLEOTIDE SEQUENCE</scope>
    <source>
        <strain evidence="3">M17dextr</strain>
    </source>
</reference>
<accession>A0AAW6U1X0</accession>
<feature type="signal peptide" evidence="2">
    <location>
        <begin position="1"/>
        <end position="27"/>
    </location>
</feature>
<protein>
    <recommendedName>
        <fullName evidence="5">DUF5667 domain-containing protein</fullName>
    </recommendedName>
</protein>
<dbReference type="Proteomes" id="UP001431776">
    <property type="component" value="Unassembled WGS sequence"/>
</dbReference>
<dbReference type="RefSeq" id="WP_349245992.1">
    <property type="nucleotide sequence ID" value="NZ_JASCXX010000022.1"/>
</dbReference>
<feature type="coiled-coil region" evidence="1">
    <location>
        <begin position="219"/>
        <end position="253"/>
    </location>
</feature>
<evidence type="ECO:0000256" key="2">
    <source>
        <dbReference type="SAM" id="SignalP"/>
    </source>
</evidence>
<comment type="caution">
    <text evidence="3">The sequence shown here is derived from an EMBL/GenBank/DDBJ whole genome shotgun (WGS) entry which is preliminary data.</text>
</comment>
<keyword evidence="2" id="KW-0732">Signal</keyword>